<dbReference type="AlphaFoldDB" id="A0A3Q0RGW5"/>
<evidence type="ECO:0008006" key="4">
    <source>
        <dbReference type="Google" id="ProtNLM"/>
    </source>
</evidence>
<sequence length="427" mass="47466">TKLACELSLVLIELSYVTNVSREKEKSRSLLCLQLLVIHSNPSLGTKRGKFPQINIFKKPSKTKTNLDTKSKDSILKNSKEPTKFNPGGYPQQPGRPGGYPYQAGYPNQGVYPAPGSPYSGGYGGYPGGYINHNPNNKVLSPHYAGSFGYGGYAAGGGSPFSNFAKAQGFVPSDKSRGFGHKAAMAAAGGALAGMALGYGLGRFPRPHFHFHNPQEEYFYYHYMYRKYGVRSTDTNDFSRDYKYIHADGTFDSFMKSCMNRTDLLPVKNGKPTIKPVLRTAANDDDDETVSIVEIGYPALITQMKLKRCIELYTVNAERDLKKKVELTASSGVQRLETGLRGYLCFHFLNHLHFLSILNACIYFPPSPVYIHKGPFIFSPPHIYLCISLWFCKMTVWLIPVFQLPIASASVVRLITNGSPFRRATEN</sequence>
<keyword evidence="3" id="KW-1185">Reference proteome</keyword>
<organism evidence="2 3">
    <name type="scientific">Amphilophus citrinellus</name>
    <name type="common">Midas cichlid</name>
    <name type="synonym">Cichlasoma citrinellum</name>
    <dbReference type="NCBI Taxonomy" id="61819"/>
    <lineage>
        <taxon>Eukaryota</taxon>
        <taxon>Metazoa</taxon>
        <taxon>Chordata</taxon>
        <taxon>Craniata</taxon>
        <taxon>Vertebrata</taxon>
        <taxon>Euteleostomi</taxon>
        <taxon>Actinopterygii</taxon>
        <taxon>Neopterygii</taxon>
        <taxon>Teleostei</taxon>
        <taxon>Neoteleostei</taxon>
        <taxon>Acanthomorphata</taxon>
        <taxon>Ovalentaria</taxon>
        <taxon>Cichlomorphae</taxon>
        <taxon>Cichliformes</taxon>
        <taxon>Cichlidae</taxon>
        <taxon>New World cichlids</taxon>
        <taxon>Cichlasomatinae</taxon>
        <taxon>Heroini</taxon>
        <taxon>Amphilophus</taxon>
    </lineage>
</organism>
<protein>
    <recommendedName>
        <fullName evidence="4">Prion protein, related sequence 3</fullName>
    </recommendedName>
</protein>
<dbReference type="GO" id="GO:0016020">
    <property type="term" value="C:membrane"/>
    <property type="evidence" value="ECO:0007669"/>
    <property type="project" value="InterPro"/>
</dbReference>
<dbReference type="GO" id="GO:0051260">
    <property type="term" value="P:protein homooligomerization"/>
    <property type="evidence" value="ECO:0007669"/>
    <property type="project" value="InterPro"/>
</dbReference>
<reference evidence="2" key="1">
    <citation type="submission" date="2025-08" db="UniProtKB">
        <authorList>
            <consortium name="Ensembl"/>
        </authorList>
    </citation>
    <scope>IDENTIFICATION</scope>
</reference>
<dbReference type="Proteomes" id="UP000261340">
    <property type="component" value="Unplaced"/>
</dbReference>
<feature type="compositionally biased region" description="Basic and acidic residues" evidence="1">
    <location>
        <begin position="65"/>
        <end position="83"/>
    </location>
</feature>
<dbReference type="SUPFAM" id="SSF54098">
    <property type="entry name" value="Prion-like"/>
    <property type="match status" value="1"/>
</dbReference>
<dbReference type="STRING" id="61819.ENSACIP00000008015"/>
<reference evidence="2" key="2">
    <citation type="submission" date="2025-09" db="UniProtKB">
        <authorList>
            <consortium name="Ensembl"/>
        </authorList>
    </citation>
    <scope>IDENTIFICATION</scope>
</reference>
<dbReference type="Ensembl" id="ENSACIT00000008253.1">
    <property type="protein sequence ID" value="ENSACIP00000008015.1"/>
    <property type="gene ID" value="ENSACIG00000006264.1"/>
</dbReference>
<feature type="compositionally biased region" description="Low complexity" evidence="1">
    <location>
        <begin position="87"/>
        <end position="98"/>
    </location>
</feature>
<dbReference type="Gene3D" id="1.10.790.10">
    <property type="entry name" value="Prion/Doppel protein, beta-ribbon domain"/>
    <property type="match status" value="1"/>
</dbReference>
<feature type="region of interest" description="Disordered" evidence="1">
    <location>
        <begin position="62"/>
        <end position="98"/>
    </location>
</feature>
<evidence type="ECO:0000313" key="3">
    <source>
        <dbReference type="Proteomes" id="UP000261340"/>
    </source>
</evidence>
<accession>A0A3Q0RGW5</accession>
<dbReference type="GeneTree" id="ENSGT00530000064873"/>
<dbReference type="InterPro" id="IPR036924">
    <property type="entry name" value="Prion/Doppel_b-ribbon_dom_sf"/>
</dbReference>
<evidence type="ECO:0000256" key="1">
    <source>
        <dbReference type="SAM" id="MobiDB-lite"/>
    </source>
</evidence>
<evidence type="ECO:0000313" key="2">
    <source>
        <dbReference type="Ensembl" id="ENSACIP00000008015.1"/>
    </source>
</evidence>
<name>A0A3Q0RGW5_AMPCI</name>
<proteinExistence type="predicted"/>